<dbReference type="OrthoDB" id="2327852at2"/>
<dbReference type="PATRIC" id="fig|1423804.4.peg.1561"/>
<dbReference type="STRING" id="1423804.FD14_GL001440"/>
<protein>
    <recommendedName>
        <fullName evidence="5">Scaffolding protein</fullName>
    </recommendedName>
</protein>
<evidence type="ECO:0000256" key="2">
    <source>
        <dbReference type="SAM" id="MobiDB-lite"/>
    </source>
</evidence>
<feature type="coiled-coil region" evidence="1">
    <location>
        <begin position="67"/>
        <end position="101"/>
    </location>
</feature>
<reference evidence="3 4" key="1">
    <citation type="journal article" date="2015" name="Genome Announc.">
        <title>Expanding the biotechnology potential of lactobacilli through comparative genomics of 213 strains and associated genera.</title>
        <authorList>
            <person name="Sun Z."/>
            <person name="Harris H.M."/>
            <person name="McCann A."/>
            <person name="Guo C."/>
            <person name="Argimon S."/>
            <person name="Zhang W."/>
            <person name="Yang X."/>
            <person name="Jeffery I.B."/>
            <person name="Cooney J.C."/>
            <person name="Kagawa T.F."/>
            <person name="Liu W."/>
            <person name="Song Y."/>
            <person name="Salvetti E."/>
            <person name="Wrobel A."/>
            <person name="Rasinkangas P."/>
            <person name="Parkhill J."/>
            <person name="Rea M.C."/>
            <person name="O'Sullivan O."/>
            <person name="Ritari J."/>
            <person name="Douillard F.P."/>
            <person name="Paul Ross R."/>
            <person name="Yang R."/>
            <person name="Briner A.E."/>
            <person name="Felis G.E."/>
            <person name="de Vos W.M."/>
            <person name="Barrangou R."/>
            <person name="Klaenhammer T.R."/>
            <person name="Caufield P.W."/>
            <person name="Cui Y."/>
            <person name="Zhang H."/>
            <person name="O'Toole P.W."/>
        </authorList>
    </citation>
    <scope>NUCLEOTIDE SEQUENCE [LARGE SCALE GENOMIC DNA]</scope>
    <source>
        <strain evidence="3 4">DSM 23365</strain>
    </source>
</reference>
<dbReference type="AlphaFoldDB" id="A0A0R2EZN9"/>
<dbReference type="EMBL" id="AYZM01000131">
    <property type="protein sequence ID" value="KRN20651.1"/>
    <property type="molecule type" value="Genomic_DNA"/>
</dbReference>
<comment type="caution">
    <text evidence="3">The sequence shown here is derived from an EMBL/GenBank/DDBJ whole genome shotgun (WGS) entry which is preliminary data.</text>
</comment>
<evidence type="ECO:0000313" key="4">
    <source>
        <dbReference type="Proteomes" id="UP000051442"/>
    </source>
</evidence>
<feature type="compositionally biased region" description="Basic and acidic residues" evidence="2">
    <location>
        <begin position="180"/>
        <end position="196"/>
    </location>
</feature>
<proteinExistence type="predicted"/>
<organism evidence="3 4">
    <name type="scientific">Secundilactobacillus similis DSM 23365 = JCM 2765</name>
    <dbReference type="NCBI Taxonomy" id="1423804"/>
    <lineage>
        <taxon>Bacteria</taxon>
        <taxon>Bacillati</taxon>
        <taxon>Bacillota</taxon>
        <taxon>Bacilli</taxon>
        <taxon>Lactobacillales</taxon>
        <taxon>Lactobacillaceae</taxon>
        <taxon>Secundilactobacillus</taxon>
    </lineage>
</organism>
<keyword evidence="4" id="KW-1185">Reference proteome</keyword>
<dbReference type="Pfam" id="PF14265">
    <property type="entry name" value="DUF4355"/>
    <property type="match status" value="1"/>
</dbReference>
<accession>A0A0R2EZN9</accession>
<evidence type="ECO:0000313" key="3">
    <source>
        <dbReference type="EMBL" id="KRN20651.1"/>
    </source>
</evidence>
<keyword evidence="1" id="KW-0175">Coiled coil</keyword>
<evidence type="ECO:0008006" key="5">
    <source>
        <dbReference type="Google" id="ProtNLM"/>
    </source>
</evidence>
<feature type="compositionally biased region" description="Basic and acidic residues" evidence="2">
    <location>
        <begin position="1"/>
        <end position="12"/>
    </location>
</feature>
<gene>
    <name evidence="3" type="ORF">FD14_GL001440</name>
</gene>
<evidence type="ECO:0000256" key="1">
    <source>
        <dbReference type="SAM" id="Coils"/>
    </source>
</evidence>
<feature type="region of interest" description="Disordered" evidence="2">
    <location>
        <begin position="177"/>
        <end position="221"/>
    </location>
</feature>
<name>A0A0R2EZN9_9LACO</name>
<feature type="compositionally biased region" description="Acidic residues" evidence="2">
    <location>
        <begin position="28"/>
        <end position="41"/>
    </location>
</feature>
<sequence>MRERSLNMKDNDTLPMPMKLQYFADPKDDPEPDDPEPDDSQTETHKDDPEPDDTTTTEPDDKNAKIIEKLQGRIGKEQGEKNQLAEQLKAAQDELEALKNGGKPKEKPKTEDQLEIESLKAQIARDKTTKQVVNVFHEGGVEVPDDIINLFVSDDADETIENSKKLLSFVTQVKQSTESSVRDEYRQGKLPSDTKHQNSNSNFGVEVAKSGTSRAPLQTRY</sequence>
<dbReference type="InterPro" id="IPR025580">
    <property type="entry name" value="Gp46"/>
</dbReference>
<feature type="compositionally biased region" description="Polar residues" evidence="2">
    <location>
        <begin position="210"/>
        <end position="221"/>
    </location>
</feature>
<feature type="region of interest" description="Disordered" evidence="2">
    <location>
        <begin position="1"/>
        <end position="65"/>
    </location>
</feature>
<dbReference type="Proteomes" id="UP000051442">
    <property type="component" value="Unassembled WGS sequence"/>
</dbReference>